<dbReference type="PANTHER" id="PTHR35870">
    <property type="entry name" value="PROTEIN, PUTATIVE (AFU_ORTHOLOGUE AFUA_5G03330)-RELATED"/>
    <property type="match status" value="1"/>
</dbReference>
<dbReference type="Pfam" id="PF14027">
    <property type="entry name" value="Questin_oxidase"/>
    <property type="match status" value="1"/>
</dbReference>
<dbReference type="AlphaFoldDB" id="A0A2T3B8U1"/>
<dbReference type="EMBL" id="KZ679008">
    <property type="protein sequence ID" value="PSS23299.1"/>
    <property type="molecule type" value="Genomic_DNA"/>
</dbReference>
<dbReference type="RefSeq" id="XP_024723345.1">
    <property type="nucleotide sequence ID" value="XM_024866439.1"/>
</dbReference>
<dbReference type="STRING" id="857342.A0A2T3B8U1"/>
<dbReference type="InterPro" id="IPR025337">
    <property type="entry name" value="Questin_oxidase-like"/>
</dbReference>
<keyword evidence="3" id="KW-1185">Reference proteome</keyword>
<organism evidence="2 3">
    <name type="scientific">Amorphotheca resinae ATCC 22711</name>
    <dbReference type="NCBI Taxonomy" id="857342"/>
    <lineage>
        <taxon>Eukaryota</taxon>
        <taxon>Fungi</taxon>
        <taxon>Dikarya</taxon>
        <taxon>Ascomycota</taxon>
        <taxon>Pezizomycotina</taxon>
        <taxon>Leotiomycetes</taxon>
        <taxon>Helotiales</taxon>
        <taxon>Amorphothecaceae</taxon>
        <taxon>Amorphotheca</taxon>
    </lineage>
</organism>
<protein>
    <recommendedName>
        <fullName evidence="4">HypA-like protein</fullName>
    </recommendedName>
</protein>
<dbReference type="PANTHER" id="PTHR35870:SF1">
    <property type="entry name" value="PROTEIN, PUTATIVE (AFU_ORTHOLOGUE AFUA_5G03330)-RELATED"/>
    <property type="match status" value="1"/>
</dbReference>
<evidence type="ECO:0000313" key="2">
    <source>
        <dbReference type="EMBL" id="PSS23299.1"/>
    </source>
</evidence>
<dbReference type="OrthoDB" id="10004862at2759"/>
<name>A0A2T3B8U1_AMORE</name>
<gene>
    <name evidence="2" type="ORF">M430DRAFT_33828</name>
</gene>
<accession>A0A2T3B8U1</accession>
<sequence>MAAPDKIHLTVEDTGIVPFKPQSTAAAERTSELLQENHDRHHIYFNDTGFHNHIAHHLLTLYGLGAPASAIERHYMQNASYQRPAVLLEDSVVQDMAASPDHFKTYLGQGKYYRDFLVFWQKEMEKKGWENVLNEYLFAGDERADDLLTRMYSGFLHPLIHLGFGIEFHQPAIIAEALAQAATHDSWTGDYLLRVEKASTSPSTKTLPQLLDEIRADKKLSTAAWWSDPNKLRDGTLGRAADEMIRYASQWTVSPGELEKKTAEMTNAAIYFTATAQNPPKQVKFDFYYMHCVNASVFFPTFNAQSWLSEASKIRLLKFKGYVDLAMYASRRSPELLLDEVAGYAPVKSEASETDWKGIFRRLCEFDDDGHAIKLGRAVANGQRVSKPYEEEEWTRIKGPMWEKIGNMVIDSVEDTGNHWARSVGFEEAWKDYEDRRPREIRL</sequence>
<proteinExistence type="predicted"/>
<dbReference type="GeneID" id="36574520"/>
<keyword evidence="1" id="KW-0560">Oxidoreductase</keyword>
<evidence type="ECO:0000256" key="1">
    <source>
        <dbReference type="ARBA" id="ARBA00023002"/>
    </source>
</evidence>
<dbReference type="InParanoid" id="A0A2T3B8U1"/>
<dbReference type="GO" id="GO:0016491">
    <property type="term" value="F:oxidoreductase activity"/>
    <property type="evidence" value="ECO:0007669"/>
    <property type="project" value="UniProtKB-KW"/>
</dbReference>
<evidence type="ECO:0008006" key="4">
    <source>
        <dbReference type="Google" id="ProtNLM"/>
    </source>
</evidence>
<evidence type="ECO:0000313" key="3">
    <source>
        <dbReference type="Proteomes" id="UP000241818"/>
    </source>
</evidence>
<reference evidence="2 3" key="1">
    <citation type="journal article" date="2018" name="New Phytol.">
        <title>Comparative genomics and transcriptomics depict ericoid mycorrhizal fungi as versatile saprotrophs and plant mutualists.</title>
        <authorList>
            <person name="Martino E."/>
            <person name="Morin E."/>
            <person name="Grelet G.A."/>
            <person name="Kuo A."/>
            <person name="Kohler A."/>
            <person name="Daghino S."/>
            <person name="Barry K.W."/>
            <person name="Cichocki N."/>
            <person name="Clum A."/>
            <person name="Dockter R.B."/>
            <person name="Hainaut M."/>
            <person name="Kuo R.C."/>
            <person name="LaButti K."/>
            <person name="Lindahl B.D."/>
            <person name="Lindquist E.A."/>
            <person name="Lipzen A."/>
            <person name="Khouja H.R."/>
            <person name="Magnuson J."/>
            <person name="Murat C."/>
            <person name="Ohm R.A."/>
            <person name="Singer S.W."/>
            <person name="Spatafora J.W."/>
            <person name="Wang M."/>
            <person name="Veneault-Fourrey C."/>
            <person name="Henrissat B."/>
            <person name="Grigoriev I.V."/>
            <person name="Martin F.M."/>
            <person name="Perotto S."/>
        </authorList>
    </citation>
    <scope>NUCLEOTIDE SEQUENCE [LARGE SCALE GENOMIC DNA]</scope>
    <source>
        <strain evidence="2 3">ATCC 22711</strain>
    </source>
</reference>
<dbReference type="Proteomes" id="UP000241818">
    <property type="component" value="Unassembled WGS sequence"/>
</dbReference>